<dbReference type="NCBIfam" id="TIGR04183">
    <property type="entry name" value="Por_Secre_tail"/>
    <property type="match status" value="1"/>
</dbReference>
<sequence>MQKIYLSALLLITTLGALRAQTPTISIYYPENACLGAIQRIQVSMAGSFKDDNKFTVQVRKTDASPVAAELPATLRDGKLEVVHRDSSLSLYQNIQMRVVSSSPKVESQWVYFRLNSKGTTQLSLAAADTINAGDDLQIKFTTFSSSGVQITLNDSTRFSVSSYAEGAFVTYHQLGTDHTQPFYIAHAENVCGAMQVSGQVKAVINSTSLRTVGISPVAACEDSEVKISFSTMGPALTAQTKFRIKFIELVYSMDQTPRTAEVTAELRDNVLVASIPKTLKVKGRTQFKLQIIAENPKLMGAHGDILLVVYPQASVEFFTPSLTINTGDNVQIGLNFTGMPPFSASLTDGSVVSASYNGQAYISVRPGKTTLYTVESLKSGCGTTSVSGSQTMVVTVKEGVYLDSEGNYEIICSGGTAKMKVISNFANSAATTFTVHGVLSNQQVYSFPAKKVGDYLEFNIPSLPDGISRALSYDNMRVFYVTTQSPASRSNYSYKYVVQSKPDMVVTENSILNYDVPKRIQFGYYLYGRGPYTITETSGKINRVDYEAWYPDYFLSKTTDFQIQSISNSCFKKEGIGTVRLTVDGSSETTPGVYLDPVKTPVCVQDSIEIVFSKSGKFNAGNVFNIQGYGDCCNFQTLATVSDGGKYKVKIPANQYSNYTQFRVASTNPVLFSEQYQLEMQRDPSNFYISPVGTAENPAQMLKEENVFLTLSSQGGALSSFVYSDGVSDKTAKFENYNYGEKITPPVGVTTAYTIKSATNQCGTVPVNLTTYIKILPYRIVISEADNYVFEFCANGPMTIPFGVVQGDAGNATFSLEIAKDGNYDFTTLVKDVSSRQFDTKVPGDLSPGIYQLRITSSDGGISNILRIRIGAVPTVNMLSDRGEPLMVNAGEYIAFKLNFTGSAPWTAVFENNTKIYTTSNPDYRNIYVPKGGEYSVKSVYNTCGYGTATGKITVKVRAQLSTGSDSYTVCEGGSFTVRYNLLGDADLSGDYIRFELLDMASLNVTVLDSVKTLSGVKVLKIPSSLSGSAYQIRSTVRSLNLVSVLGVGVTTKADVTLTGNTLINSGESTNLIVRSNKNYGESITYKLSDGTTGSFYGGQGQPGTFIKVTPDKTTTYTLSSVTNSCGTGKVSGSALVEVNAPSERAVTVTNIYSGNYSLCIGDTALVTFSSKGNFSAGNVMTVQISDTTGKNFRSVPTVGKTSPLKAALPADLFSMKAYRVRVVASDANTASGAYQNPLYVSQKAKAKFASESVIYDGIVNPKIVVLLEGGGPWQYQYGTDLSIQYRYSALSSDTITLLQASPNQYYKLFSVSNSCGVGTIESPGTVRVEVITANEPAFTRSIVIAPNPTQDFLQVKFESGSSRNIVLYNLSGTNLHQRVSRGTVENIDLRHLSSGIYILHIESKGQRASYKIIKQ</sequence>
<dbReference type="Proteomes" id="UP001164653">
    <property type="component" value="Chromosome"/>
</dbReference>
<protein>
    <submittedName>
        <fullName evidence="3">T9SS type A sorting domain-containing protein</fullName>
    </submittedName>
</protein>
<evidence type="ECO:0000256" key="1">
    <source>
        <dbReference type="SAM" id="SignalP"/>
    </source>
</evidence>
<dbReference type="EMBL" id="CP112998">
    <property type="protein sequence ID" value="WAC10284.1"/>
    <property type="molecule type" value="Genomic_DNA"/>
</dbReference>
<keyword evidence="4" id="KW-1185">Reference proteome</keyword>
<reference evidence="3" key="1">
    <citation type="submission" date="2022-11" db="EMBL/GenBank/DDBJ databases">
        <title>Dyadobacter pollutisoli sp. nov., isolated from plastic dumped soil.</title>
        <authorList>
            <person name="Kim J.M."/>
            <person name="Kim K.R."/>
            <person name="Lee J.K."/>
            <person name="Hao L."/>
            <person name="Jeon C.O."/>
        </authorList>
    </citation>
    <scope>NUCLEOTIDE SEQUENCE</scope>
    <source>
        <strain evidence="3">U1</strain>
    </source>
</reference>
<evidence type="ECO:0000259" key="2">
    <source>
        <dbReference type="Pfam" id="PF18962"/>
    </source>
</evidence>
<organism evidence="3 4">
    <name type="scientific">Dyadobacter pollutisoli</name>
    <dbReference type="NCBI Taxonomy" id="2910158"/>
    <lineage>
        <taxon>Bacteria</taxon>
        <taxon>Pseudomonadati</taxon>
        <taxon>Bacteroidota</taxon>
        <taxon>Cytophagia</taxon>
        <taxon>Cytophagales</taxon>
        <taxon>Spirosomataceae</taxon>
        <taxon>Dyadobacter</taxon>
    </lineage>
</organism>
<dbReference type="RefSeq" id="WP_244824379.1">
    <property type="nucleotide sequence ID" value="NZ_CP112998.1"/>
</dbReference>
<evidence type="ECO:0000313" key="4">
    <source>
        <dbReference type="Proteomes" id="UP001164653"/>
    </source>
</evidence>
<gene>
    <name evidence="3" type="ORF">ON006_21315</name>
</gene>
<dbReference type="InterPro" id="IPR026444">
    <property type="entry name" value="Secre_tail"/>
</dbReference>
<dbReference type="Pfam" id="PF18962">
    <property type="entry name" value="Por_Secre_tail"/>
    <property type="match status" value="1"/>
</dbReference>
<keyword evidence="1" id="KW-0732">Signal</keyword>
<accession>A0A9E8N9D4</accession>
<name>A0A9E8N9D4_9BACT</name>
<feature type="domain" description="Secretion system C-terminal sorting" evidence="2">
    <location>
        <begin position="1347"/>
        <end position="1415"/>
    </location>
</feature>
<feature type="signal peptide" evidence="1">
    <location>
        <begin position="1"/>
        <end position="20"/>
    </location>
</feature>
<dbReference type="KEGG" id="dpf:ON006_21315"/>
<proteinExistence type="predicted"/>
<evidence type="ECO:0000313" key="3">
    <source>
        <dbReference type="EMBL" id="WAC10284.1"/>
    </source>
</evidence>
<feature type="chain" id="PRO_5038584916" evidence="1">
    <location>
        <begin position="21"/>
        <end position="1417"/>
    </location>
</feature>